<dbReference type="RefSeq" id="WP_051031955.1">
    <property type="nucleotide sequence ID" value="NZ_CAWPHS010000021.1"/>
</dbReference>
<feature type="compositionally biased region" description="Polar residues" evidence="3">
    <location>
        <begin position="1"/>
        <end position="12"/>
    </location>
</feature>
<feature type="compositionally biased region" description="Low complexity" evidence="3">
    <location>
        <begin position="255"/>
        <end position="268"/>
    </location>
</feature>
<dbReference type="Proteomes" id="UP000523447">
    <property type="component" value="Unassembled WGS sequence"/>
</dbReference>
<keyword evidence="2 4" id="KW-0472">Membrane</keyword>
<evidence type="ECO:0000313" key="6">
    <source>
        <dbReference type="Proteomes" id="UP000523447"/>
    </source>
</evidence>
<evidence type="ECO:0000256" key="4">
    <source>
        <dbReference type="SAM" id="Phobius"/>
    </source>
</evidence>
<feature type="compositionally biased region" description="Low complexity" evidence="3">
    <location>
        <begin position="42"/>
        <end position="55"/>
    </location>
</feature>
<evidence type="ECO:0000256" key="2">
    <source>
        <dbReference type="ARBA" id="ARBA00023136"/>
    </source>
</evidence>
<keyword evidence="6" id="KW-1185">Reference proteome</keyword>
<evidence type="ECO:0000256" key="3">
    <source>
        <dbReference type="SAM" id="MobiDB-lite"/>
    </source>
</evidence>
<dbReference type="GO" id="GO:0016020">
    <property type="term" value="C:membrane"/>
    <property type="evidence" value="ECO:0007669"/>
    <property type="project" value="UniProtKB-SubCell"/>
</dbReference>
<sequence>MSSDLPESSSQPAPDHAEKPVADPSPAGDTAAETVRMDGDATETVRATTAAPAADAGRDTDSEQTVKLPQPAAAERERSGSATLRTVVTSVAAVWLVAALVLAAWFGTGWVRAMWFTDGPRADARDTALDAARQAAINLTSMNPGDVEGSIATMRSSMTGDMLTQLNENHDRIKDAAEKSKTKIDSKVLGAALSSLDSERDKASAIVVLKLTQTAPNVPVQSFRATWTLDMKKDGDTWKAEQANSLGQLVSLDTPGPAGAAPQPNGNAAPPPSAPANPSEAPAPQPGS</sequence>
<feature type="transmembrane region" description="Helical" evidence="4">
    <location>
        <begin position="87"/>
        <end position="111"/>
    </location>
</feature>
<protein>
    <recommendedName>
        <fullName evidence="7">Mce-associated membrane protein</fullName>
    </recommendedName>
</protein>
<feature type="region of interest" description="Disordered" evidence="3">
    <location>
        <begin position="240"/>
        <end position="288"/>
    </location>
</feature>
<keyword evidence="4" id="KW-0812">Transmembrane</keyword>
<name>A0A7X6M1X2_9NOCA</name>
<evidence type="ECO:0008006" key="7">
    <source>
        <dbReference type="Google" id="ProtNLM"/>
    </source>
</evidence>
<comment type="subcellular location">
    <subcellularLocation>
        <location evidence="1">Membrane</location>
    </subcellularLocation>
</comment>
<gene>
    <name evidence="5" type="ORF">HGA07_22030</name>
</gene>
<dbReference type="PANTHER" id="PTHR37042">
    <property type="entry name" value="OUTER MEMBRANE PROTEIN RV1973"/>
    <property type="match status" value="1"/>
</dbReference>
<keyword evidence="4" id="KW-1133">Transmembrane helix</keyword>
<comment type="caution">
    <text evidence="5">The sequence shown here is derived from an EMBL/GenBank/DDBJ whole genome shotgun (WGS) entry which is preliminary data.</text>
</comment>
<evidence type="ECO:0000313" key="5">
    <source>
        <dbReference type="EMBL" id="NKY88289.1"/>
    </source>
</evidence>
<evidence type="ECO:0000256" key="1">
    <source>
        <dbReference type="ARBA" id="ARBA00004370"/>
    </source>
</evidence>
<feature type="region of interest" description="Disordered" evidence="3">
    <location>
        <begin position="1"/>
        <end position="81"/>
    </location>
</feature>
<dbReference type="AlphaFoldDB" id="A0A7X6M1X2"/>
<dbReference type="PANTHER" id="PTHR37042:SF4">
    <property type="entry name" value="OUTER MEMBRANE PROTEIN RV1973"/>
    <property type="match status" value="1"/>
</dbReference>
<accession>A0A7X6M1X2</accession>
<organism evidence="5 6">
    <name type="scientific">Nocardia veterana</name>
    <dbReference type="NCBI Taxonomy" id="132249"/>
    <lineage>
        <taxon>Bacteria</taxon>
        <taxon>Bacillati</taxon>
        <taxon>Actinomycetota</taxon>
        <taxon>Actinomycetes</taxon>
        <taxon>Mycobacteriales</taxon>
        <taxon>Nocardiaceae</taxon>
        <taxon>Nocardia</taxon>
    </lineage>
</organism>
<reference evidence="5 6" key="1">
    <citation type="submission" date="2020-04" db="EMBL/GenBank/DDBJ databases">
        <title>MicrobeNet Type strains.</title>
        <authorList>
            <person name="Nicholson A.C."/>
        </authorList>
    </citation>
    <scope>NUCLEOTIDE SEQUENCE [LARGE SCALE GENOMIC DNA]</scope>
    <source>
        <strain evidence="5 6">DSM 44445</strain>
    </source>
</reference>
<proteinExistence type="predicted"/>
<dbReference type="EMBL" id="JAAXPE010000028">
    <property type="protein sequence ID" value="NKY88289.1"/>
    <property type="molecule type" value="Genomic_DNA"/>
</dbReference>
<feature type="compositionally biased region" description="Pro residues" evidence="3">
    <location>
        <begin position="269"/>
        <end position="288"/>
    </location>
</feature>